<accession>A0A3S1D659</accession>
<dbReference type="PANTHER" id="PTHR47893">
    <property type="entry name" value="REGULATORY PROTEIN PCHR"/>
    <property type="match status" value="1"/>
</dbReference>
<evidence type="ECO:0000313" key="4">
    <source>
        <dbReference type="EMBL" id="NSL86895.1"/>
    </source>
</evidence>
<dbReference type="Gene3D" id="1.10.10.60">
    <property type="entry name" value="Homeodomain-like"/>
    <property type="match status" value="1"/>
</dbReference>
<keyword evidence="1" id="KW-0805">Transcription regulation</keyword>
<dbReference type="PRINTS" id="PR00032">
    <property type="entry name" value="HTHARAC"/>
</dbReference>
<protein>
    <submittedName>
        <fullName evidence="4">Helix-turn-helix transcriptional regulator</fullName>
    </submittedName>
</protein>
<dbReference type="Pfam" id="PF12833">
    <property type="entry name" value="HTH_18"/>
    <property type="match status" value="1"/>
</dbReference>
<dbReference type="InterPro" id="IPR020449">
    <property type="entry name" value="Tscrpt_reg_AraC-type_HTH"/>
</dbReference>
<gene>
    <name evidence="4" type="ORF">ECE50_008640</name>
</gene>
<dbReference type="InterPro" id="IPR009057">
    <property type="entry name" value="Homeodomain-like_sf"/>
</dbReference>
<dbReference type="PANTHER" id="PTHR47893:SF1">
    <property type="entry name" value="REGULATORY PROTEIN PCHR"/>
    <property type="match status" value="1"/>
</dbReference>
<dbReference type="OrthoDB" id="799767at2"/>
<dbReference type="AlphaFoldDB" id="A0A3S1D659"/>
<comment type="caution">
    <text evidence="4">The sequence shown here is derived from an EMBL/GenBank/DDBJ whole genome shotgun (WGS) entry which is preliminary data.</text>
</comment>
<dbReference type="SUPFAM" id="SSF46689">
    <property type="entry name" value="Homeodomain-like"/>
    <property type="match status" value="2"/>
</dbReference>
<evidence type="ECO:0000256" key="3">
    <source>
        <dbReference type="ARBA" id="ARBA00023163"/>
    </source>
</evidence>
<dbReference type="GO" id="GO:0003700">
    <property type="term" value="F:DNA-binding transcription factor activity"/>
    <property type="evidence" value="ECO:0007669"/>
    <property type="project" value="InterPro"/>
</dbReference>
<dbReference type="Proteomes" id="UP000281028">
    <property type="component" value="Unassembled WGS sequence"/>
</dbReference>
<dbReference type="PROSITE" id="PS01124">
    <property type="entry name" value="HTH_ARAC_FAMILY_2"/>
    <property type="match status" value="1"/>
</dbReference>
<dbReference type="SMART" id="SM00342">
    <property type="entry name" value="HTH_ARAC"/>
    <property type="match status" value="1"/>
</dbReference>
<evidence type="ECO:0000256" key="1">
    <source>
        <dbReference type="ARBA" id="ARBA00023015"/>
    </source>
</evidence>
<dbReference type="InterPro" id="IPR053142">
    <property type="entry name" value="PchR_regulatory_protein"/>
</dbReference>
<proteinExistence type="predicted"/>
<dbReference type="InterPro" id="IPR018060">
    <property type="entry name" value="HTH_AraC"/>
</dbReference>
<reference evidence="4" key="1">
    <citation type="submission" date="2020-05" db="EMBL/GenBank/DDBJ databases">
        <title>Chitinophaga laudate sp. nov., isolated from a tropical peat swamp.</title>
        <authorList>
            <person name="Goh C.B.S."/>
            <person name="Lee M.S."/>
            <person name="Parimannan S."/>
            <person name="Pasbakhsh P."/>
            <person name="Yule C.M."/>
            <person name="Rajandas H."/>
            <person name="Loke S."/>
            <person name="Croft L."/>
            <person name="Tan J.B.L."/>
        </authorList>
    </citation>
    <scope>NUCLEOTIDE SEQUENCE</scope>
    <source>
        <strain evidence="4">Mgbs1</strain>
    </source>
</reference>
<evidence type="ECO:0000313" key="5">
    <source>
        <dbReference type="Proteomes" id="UP000281028"/>
    </source>
</evidence>
<evidence type="ECO:0000256" key="2">
    <source>
        <dbReference type="ARBA" id="ARBA00023125"/>
    </source>
</evidence>
<name>A0A3S1D659_9BACT</name>
<organism evidence="4 5">
    <name type="scientific">Chitinophaga solisilvae</name>
    <dbReference type="NCBI Taxonomy" id="1233460"/>
    <lineage>
        <taxon>Bacteria</taxon>
        <taxon>Pseudomonadati</taxon>
        <taxon>Bacteroidota</taxon>
        <taxon>Chitinophagia</taxon>
        <taxon>Chitinophagales</taxon>
        <taxon>Chitinophagaceae</taxon>
        <taxon>Chitinophaga</taxon>
    </lineage>
</organism>
<dbReference type="GO" id="GO:0043565">
    <property type="term" value="F:sequence-specific DNA binding"/>
    <property type="evidence" value="ECO:0007669"/>
    <property type="project" value="InterPro"/>
</dbReference>
<sequence length="325" mass="37790">MHIQITYDDVKEIILEHQLPENYQEKDLAVSDRTISIDQRFGKGTYREILFEGIHIAYGDLRFKDRTSLRFTTDFETVEMHFDLYGANRMEIEGFRPYEFATNRHNIIYAPGIKGKIHFEWESIRTLEINLLPSLFRKYLPEGEVFDTFLHLISRQSPALLVNHNLPITPAMMQLINAILNCTRSGIYKRLFLESKVFELLMLQLEQCASHDCHVFCSLKKVDIEKMYHAREIIEQQIHNPCSLIDLARQVGTNEFKLKKGFKELFGTTVYGMVGELKMEQAKDLLLSGEMNIAEVSEFIGYKNATHFTQAFKKKFGVTPGAYKK</sequence>
<keyword evidence="2" id="KW-0238">DNA-binding</keyword>
<dbReference type="EMBL" id="RIAR02000001">
    <property type="protein sequence ID" value="NSL86895.1"/>
    <property type="molecule type" value="Genomic_DNA"/>
</dbReference>
<keyword evidence="3" id="KW-0804">Transcription</keyword>
<keyword evidence="5" id="KW-1185">Reference proteome</keyword>